<feature type="transmembrane region" description="Helical" evidence="8">
    <location>
        <begin position="242"/>
        <end position="264"/>
    </location>
</feature>
<keyword evidence="3" id="KW-1003">Cell membrane</keyword>
<evidence type="ECO:0000313" key="10">
    <source>
        <dbReference type="EMBL" id="WPX97337.1"/>
    </source>
</evidence>
<feature type="transmembrane region" description="Helical" evidence="8">
    <location>
        <begin position="309"/>
        <end position="328"/>
    </location>
</feature>
<evidence type="ECO:0000256" key="6">
    <source>
        <dbReference type="ARBA" id="ARBA00023136"/>
    </source>
</evidence>
<keyword evidence="2" id="KW-0813">Transport</keyword>
<dbReference type="PANTHER" id="PTHR43045">
    <property type="entry name" value="SHIKIMATE TRANSPORTER"/>
    <property type="match status" value="1"/>
</dbReference>
<keyword evidence="5 8" id="KW-1133">Transmembrane helix</keyword>
<gene>
    <name evidence="10" type="ORF">Bandiella_01486</name>
</gene>
<dbReference type="RefSeq" id="WP_323732875.1">
    <property type="nucleotide sequence ID" value="NZ_CP110820.1"/>
</dbReference>
<dbReference type="SMART" id="SM00471">
    <property type="entry name" value="HDc"/>
    <property type="match status" value="1"/>
</dbReference>
<feature type="transmembrane region" description="Helical" evidence="8">
    <location>
        <begin position="284"/>
        <end position="302"/>
    </location>
</feature>
<dbReference type="Pfam" id="PF07690">
    <property type="entry name" value="MFS_1"/>
    <property type="match status" value="1"/>
</dbReference>
<feature type="transmembrane region" description="Helical" evidence="8">
    <location>
        <begin position="12"/>
        <end position="37"/>
    </location>
</feature>
<dbReference type="InterPro" id="IPR003607">
    <property type="entry name" value="HD/PDEase_dom"/>
</dbReference>
<feature type="compositionally biased region" description="Acidic residues" evidence="7">
    <location>
        <begin position="667"/>
        <end position="678"/>
    </location>
</feature>
<keyword evidence="6 8" id="KW-0472">Membrane</keyword>
<dbReference type="SUPFAM" id="SSF103473">
    <property type="entry name" value="MFS general substrate transporter"/>
    <property type="match status" value="1"/>
</dbReference>
<organism evidence="10 11">
    <name type="scientific">Candidatus Bandiella euplotis</name>
    <dbReference type="NCBI Taxonomy" id="1664265"/>
    <lineage>
        <taxon>Bacteria</taxon>
        <taxon>Pseudomonadati</taxon>
        <taxon>Pseudomonadota</taxon>
        <taxon>Alphaproteobacteria</taxon>
        <taxon>Rickettsiales</taxon>
        <taxon>Candidatus Midichloriaceae</taxon>
        <taxon>Candidatus Bandiella</taxon>
    </lineage>
</organism>
<evidence type="ECO:0000256" key="3">
    <source>
        <dbReference type="ARBA" id="ARBA00022475"/>
    </source>
</evidence>
<keyword evidence="11" id="KW-1185">Reference proteome</keyword>
<dbReference type="SUPFAM" id="SSF109604">
    <property type="entry name" value="HD-domain/PDEase-like"/>
    <property type="match status" value="1"/>
</dbReference>
<reference evidence="10 11" key="1">
    <citation type="submission" date="2022-11" db="EMBL/GenBank/DDBJ databases">
        <title>Host association and intracellularity evolved multiple times independently in the Rickettsiales.</title>
        <authorList>
            <person name="Castelli M."/>
            <person name="Nardi T."/>
            <person name="Gammuto L."/>
            <person name="Bellinzona G."/>
            <person name="Sabaneyeva E."/>
            <person name="Potekhin A."/>
            <person name="Serra V."/>
            <person name="Petroni G."/>
            <person name="Sassera D."/>
        </authorList>
    </citation>
    <scope>NUCLEOTIDE SEQUENCE [LARGE SCALE GENOMIC DNA]</scope>
    <source>
        <strain evidence="10 11">NDG2</strain>
    </source>
</reference>
<feature type="transmembrane region" description="Helical" evidence="8">
    <location>
        <begin position="397"/>
        <end position="417"/>
    </location>
</feature>
<feature type="transmembrane region" description="Helical" evidence="8">
    <location>
        <begin position="340"/>
        <end position="362"/>
    </location>
</feature>
<feature type="transmembrane region" description="Helical" evidence="8">
    <location>
        <begin position="109"/>
        <end position="128"/>
    </location>
</feature>
<dbReference type="InterPro" id="IPR020846">
    <property type="entry name" value="MFS_dom"/>
</dbReference>
<evidence type="ECO:0000313" key="11">
    <source>
        <dbReference type="Proteomes" id="UP001327219"/>
    </source>
</evidence>
<proteinExistence type="predicted"/>
<dbReference type="CDD" id="cd00077">
    <property type="entry name" value="HDc"/>
    <property type="match status" value="1"/>
</dbReference>
<accession>A0ABZ0UP54</accession>
<evidence type="ECO:0000256" key="4">
    <source>
        <dbReference type="ARBA" id="ARBA00022692"/>
    </source>
</evidence>
<sequence>MSHPKLTKYQKEAVVLLSLGTFLEYFDLMLYLHLAVFFNDLFFPPTEPWIAKLLVAATFSITYVTRPIGGFIIGWIGDHIGRKTTIIITTFIMAFSCIVMANIGTYAEIGITATIAMLLCRTLQGFSSMGEIVGAQLYISEILKQPYKYVYTGIVDIASWIGGLIALAIGALAISVQLNWRMAFWVGAVIALVGMFARTRLRETPEFVDYRRRMKIKAELNKQDPEIIKRLKIYQDKMDKKVIVSYFLIRLVVGSCFYITYGYMSEFMKDSLGMTAAEIVNQNTIISIVTLVAMVVALCFVRKYHPIKIVKVTIFFFLICLPFIPWWLSNVSGTISLTALQFVMFSFAIYVVGMEVVCFRYFPIATRFTLIATTFGVASAIGQVVITFGLIPLMEHLGYYGLWVIYVPVAIGFLYGVNYIEKLEKKRGSYYKYPEEEKLDIPIDTAMEQSGFSYNLGEEYKNYNTYCKYSQKLLNRIEDLNQRAKKKVNIELIKKAIIFAKKWHGLDKRNTGEPFYSHPLAVADIVLDYYFKTDVIVAAILHDVVEDTDCTIELIEQEFNPRIAQMVDRLTKIQKRDDKIVKLSLDETVDNLHKMQDNEVLLIKQLDRLHNMHTISGMKKEKQRRAAIETMNILIPSIADTVEKLDISDKLKLEDELYNLSSPYLKDEDEDQNEDEDDKAPRQK</sequence>
<evidence type="ECO:0000256" key="2">
    <source>
        <dbReference type="ARBA" id="ARBA00022448"/>
    </source>
</evidence>
<feature type="transmembrane region" description="Helical" evidence="8">
    <location>
        <begin position="49"/>
        <end position="73"/>
    </location>
</feature>
<dbReference type="EMBL" id="CP110820">
    <property type="protein sequence ID" value="WPX97337.1"/>
    <property type="molecule type" value="Genomic_DNA"/>
</dbReference>
<dbReference type="PANTHER" id="PTHR43045:SF1">
    <property type="entry name" value="SHIKIMATE TRANSPORTER"/>
    <property type="match status" value="1"/>
</dbReference>
<protein>
    <submittedName>
        <fullName evidence="10">MFS transporter</fullName>
    </submittedName>
</protein>
<evidence type="ECO:0000256" key="8">
    <source>
        <dbReference type="SAM" id="Phobius"/>
    </source>
</evidence>
<dbReference type="Gene3D" id="1.10.3210.10">
    <property type="entry name" value="Hypothetical protein af1432"/>
    <property type="match status" value="1"/>
</dbReference>
<dbReference type="Proteomes" id="UP001327219">
    <property type="component" value="Chromosome"/>
</dbReference>
<dbReference type="Gene3D" id="1.20.1250.20">
    <property type="entry name" value="MFS general substrate transporter like domains"/>
    <property type="match status" value="1"/>
</dbReference>
<feature type="region of interest" description="Disordered" evidence="7">
    <location>
        <begin position="662"/>
        <end position="684"/>
    </location>
</feature>
<feature type="transmembrane region" description="Helical" evidence="8">
    <location>
        <begin position="149"/>
        <end position="174"/>
    </location>
</feature>
<comment type="subcellular location">
    <subcellularLocation>
        <location evidence="1">Cell inner membrane</location>
        <topology evidence="1">Multi-pass membrane protein</topology>
    </subcellularLocation>
</comment>
<dbReference type="Pfam" id="PF13328">
    <property type="entry name" value="HD_4"/>
    <property type="match status" value="1"/>
</dbReference>
<evidence type="ECO:0000256" key="7">
    <source>
        <dbReference type="SAM" id="MobiDB-lite"/>
    </source>
</evidence>
<feature type="transmembrane region" description="Helical" evidence="8">
    <location>
        <begin position="369"/>
        <end position="391"/>
    </location>
</feature>
<evidence type="ECO:0000256" key="1">
    <source>
        <dbReference type="ARBA" id="ARBA00004429"/>
    </source>
</evidence>
<keyword evidence="4 8" id="KW-0812">Transmembrane</keyword>
<evidence type="ECO:0000259" key="9">
    <source>
        <dbReference type="PROSITE" id="PS50850"/>
    </source>
</evidence>
<evidence type="ECO:0000256" key="5">
    <source>
        <dbReference type="ARBA" id="ARBA00022989"/>
    </source>
</evidence>
<feature type="domain" description="Major facilitator superfamily (MFS) profile" evidence="9">
    <location>
        <begin position="13"/>
        <end position="424"/>
    </location>
</feature>
<dbReference type="InterPro" id="IPR036259">
    <property type="entry name" value="MFS_trans_sf"/>
</dbReference>
<dbReference type="PROSITE" id="PS50850">
    <property type="entry name" value="MFS"/>
    <property type="match status" value="1"/>
</dbReference>
<dbReference type="InterPro" id="IPR011701">
    <property type="entry name" value="MFS"/>
</dbReference>
<name>A0ABZ0UP54_9RICK</name>